<sequence>MHASRVPGAGLLLPPCASWRALPSRAAACRPRTASPSTAMLDPRVPSPSTRCGRLGRRRGPAEGTRRPARSAPVRRCRCHGRRTPGAGAWPASPSISTGFCGTLRRSCSVRSTASGTCT</sequence>
<feature type="region of interest" description="Disordered" evidence="1">
    <location>
        <begin position="32"/>
        <end position="78"/>
    </location>
</feature>
<reference evidence="2" key="1">
    <citation type="submission" date="2019-12" db="EMBL/GenBank/DDBJ databases">
        <title>An insight into the sialome of adult female Ixodes ricinus ticks feeding for 6 days.</title>
        <authorList>
            <person name="Perner J."/>
            <person name="Ribeiro J.M.C."/>
        </authorList>
    </citation>
    <scope>NUCLEOTIDE SEQUENCE</scope>
    <source>
        <strain evidence="2">Semi-engorged</strain>
        <tissue evidence="2">Salivary glands</tissue>
    </source>
</reference>
<dbReference type="EMBL" id="GIFC01008955">
    <property type="protein sequence ID" value="MXU91038.1"/>
    <property type="molecule type" value="Transcribed_RNA"/>
</dbReference>
<evidence type="ECO:0000256" key="1">
    <source>
        <dbReference type="SAM" id="MobiDB-lite"/>
    </source>
</evidence>
<organism evidence="2">
    <name type="scientific">Ixodes ricinus</name>
    <name type="common">Common tick</name>
    <name type="synonym">Acarus ricinus</name>
    <dbReference type="NCBI Taxonomy" id="34613"/>
    <lineage>
        <taxon>Eukaryota</taxon>
        <taxon>Metazoa</taxon>
        <taxon>Ecdysozoa</taxon>
        <taxon>Arthropoda</taxon>
        <taxon>Chelicerata</taxon>
        <taxon>Arachnida</taxon>
        <taxon>Acari</taxon>
        <taxon>Parasitiformes</taxon>
        <taxon>Ixodida</taxon>
        <taxon>Ixodoidea</taxon>
        <taxon>Ixodidae</taxon>
        <taxon>Ixodinae</taxon>
        <taxon>Ixodes</taxon>
    </lineage>
</organism>
<evidence type="ECO:0000313" key="2">
    <source>
        <dbReference type="EMBL" id="MXU91038.1"/>
    </source>
</evidence>
<feature type="compositionally biased region" description="Basic residues" evidence="1">
    <location>
        <begin position="67"/>
        <end position="78"/>
    </location>
</feature>
<proteinExistence type="predicted"/>
<protein>
    <submittedName>
        <fullName evidence="2">Uncharacterized protein</fullName>
    </submittedName>
</protein>
<accession>A0A6B0UNR6</accession>
<name>A0A6B0UNR6_IXORI</name>
<dbReference type="AlphaFoldDB" id="A0A6B0UNR6"/>